<dbReference type="EMBL" id="CAMXCT020000860">
    <property type="protein sequence ID" value="CAL1137478.1"/>
    <property type="molecule type" value="Genomic_DNA"/>
</dbReference>
<evidence type="ECO:0000256" key="1">
    <source>
        <dbReference type="ARBA" id="ARBA00022737"/>
    </source>
</evidence>
<dbReference type="EMBL" id="CAMXCT030000860">
    <property type="protein sequence ID" value="CAL4771415.1"/>
    <property type="molecule type" value="Genomic_DNA"/>
</dbReference>
<feature type="coiled-coil region" evidence="3">
    <location>
        <begin position="641"/>
        <end position="693"/>
    </location>
</feature>
<evidence type="ECO:0000256" key="4">
    <source>
        <dbReference type="SAM" id="MobiDB-lite"/>
    </source>
</evidence>
<reference evidence="6 7" key="2">
    <citation type="submission" date="2024-05" db="EMBL/GenBank/DDBJ databases">
        <authorList>
            <person name="Chen Y."/>
            <person name="Shah S."/>
            <person name="Dougan E. K."/>
            <person name="Thang M."/>
            <person name="Chan C."/>
        </authorList>
    </citation>
    <scope>NUCLEOTIDE SEQUENCE [LARGE SCALE GENOMIC DNA]</scope>
</reference>
<dbReference type="PANTHER" id="PTHR22906">
    <property type="entry name" value="PROPERDIN"/>
    <property type="match status" value="1"/>
</dbReference>
<dbReference type="PANTHER" id="PTHR22906:SF21">
    <property type="entry name" value="SEMA DOMAIN-CONTAINING PROTEIN"/>
    <property type="match status" value="1"/>
</dbReference>
<dbReference type="AlphaFoldDB" id="A0A9P1C3H7"/>
<dbReference type="SMART" id="SM00209">
    <property type="entry name" value="TSP1"/>
    <property type="match status" value="2"/>
</dbReference>
<dbReference type="EMBL" id="CAMXCT010000860">
    <property type="protein sequence ID" value="CAI3984103.1"/>
    <property type="molecule type" value="Genomic_DNA"/>
</dbReference>
<feature type="region of interest" description="Disordered" evidence="4">
    <location>
        <begin position="49"/>
        <end position="157"/>
    </location>
</feature>
<gene>
    <name evidence="5" type="ORF">C1SCF055_LOCUS11655</name>
</gene>
<dbReference type="SUPFAM" id="SSF82895">
    <property type="entry name" value="TSP-1 type 1 repeat"/>
    <property type="match status" value="1"/>
</dbReference>
<evidence type="ECO:0000256" key="2">
    <source>
        <dbReference type="ARBA" id="ARBA00023157"/>
    </source>
</evidence>
<evidence type="ECO:0000256" key="3">
    <source>
        <dbReference type="SAM" id="Coils"/>
    </source>
</evidence>
<keyword evidence="1" id="KW-0677">Repeat</keyword>
<accession>A0A9P1C3H7</accession>
<sequence>MAHVCEDLSKWTTVAQDGQDYVVDSNPAITVTSEEPPAQDNADRVVNELPTDLQAENAVQESPVQEDAKADDVVNESPAEDDAKVDHVVGESDNAKADDVVDESLTDPKTDHAMQEPPAHEDPRAVDNQSVGSDGSWDRVECAPEGDNPPIDPGSFPRPSKNLVAVLMGVLSVGMAGMAATAHSMCGSIDLTMQGAKVDIMKRLVPFGVSRGCFEGALDSCILQFNGTVIDSFGKQSYLETWQNQGFPPINCRDLSAEIWVGSFPQNCEGTWSDFGPCSASCGGGTRSCAFQITRPAQNGGAACHEMNQLKTEKCNDQPCPVDCVLLDWQPDVSGCSKLCGNGTVKETRGVQYDASHGGDCPDPASDQRERWVPCNVDPCPVALVEGFQSTLVATAQTVQSIQQTTDVSRTLNLELLQNHPLSDCTAGLTEDMTDAAAACEKNNLVAVKIKEMSPVLEQVQDDCGLIVPFFREVVNSLKWDLNALFKHACSGNAESGETTLSLLDEHIKGLLEQIEVCRTHSKTLKAKNDELISSRIGYSQDAERRSGKLVSELKNLEELEEPSLKSELLSRARAVEETKQILETKKEDLKRSGRQLEDLKQQRLHGLSIDKAAADDATSKAGEARQHAENLDSSLKGKQRSENLERLQDAKNEAKDLEDQAQQKTADYNAKIKEYNQAAADLESTVKAGEEAVREHMQSIAENQKMSDEVRSRQVKVGQIILGKYLEIRNLNRFQQMSEVSSQTQLDSRLADARQTLQGLTMKFKFVRDYLESLKKEGRMKTGPGACDAARNVALNIFHSVREVVRLG</sequence>
<organism evidence="5">
    <name type="scientific">Cladocopium goreaui</name>
    <dbReference type="NCBI Taxonomy" id="2562237"/>
    <lineage>
        <taxon>Eukaryota</taxon>
        <taxon>Sar</taxon>
        <taxon>Alveolata</taxon>
        <taxon>Dinophyceae</taxon>
        <taxon>Suessiales</taxon>
        <taxon>Symbiodiniaceae</taxon>
        <taxon>Cladocopium</taxon>
    </lineage>
</organism>
<dbReference type="Gene3D" id="2.20.100.10">
    <property type="entry name" value="Thrombospondin type-1 (TSP1) repeat"/>
    <property type="match status" value="2"/>
</dbReference>
<evidence type="ECO:0000313" key="7">
    <source>
        <dbReference type="Proteomes" id="UP001152797"/>
    </source>
</evidence>
<dbReference type="InterPro" id="IPR052065">
    <property type="entry name" value="Compl_asym_regulator"/>
</dbReference>
<keyword evidence="3" id="KW-0175">Coiled coil</keyword>
<feature type="compositionally biased region" description="Basic and acidic residues" evidence="4">
    <location>
        <begin position="81"/>
        <end position="99"/>
    </location>
</feature>
<feature type="compositionally biased region" description="Basic and acidic residues" evidence="4">
    <location>
        <begin position="614"/>
        <end position="631"/>
    </location>
</feature>
<name>A0A9P1C3H7_9DINO</name>
<reference evidence="5" key="1">
    <citation type="submission" date="2022-10" db="EMBL/GenBank/DDBJ databases">
        <authorList>
            <person name="Chen Y."/>
            <person name="Dougan E. K."/>
            <person name="Chan C."/>
            <person name="Rhodes N."/>
            <person name="Thang M."/>
        </authorList>
    </citation>
    <scope>NUCLEOTIDE SEQUENCE</scope>
</reference>
<dbReference type="PROSITE" id="PS50092">
    <property type="entry name" value="TSP1"/>
    <property type="match status" value="2"/>
</dbReference>
<comment type="caution">
    <text evidence="5">The sequence shown here is derived from an EMBL/GenBank/DDBJ whole genome shotgun (WGS) entry which is preliminary data.</text>
</comment>
<dbReference type="Pfam" id="PF00090">
    <property type="entry name" value="TSP_1"/>
    <property type="match status" value="2"/>
</dbReference>
<keyword evidence="7" id="KW-1185">Reference proteome</keyword>
<dbReference type="Proteomes" id="UP001152797">
    <property type="component" value="Unassembled WGS sequence"/>
</dbReference>
<dbReference type="OrthoDB" id="5948003at2759"/>
<proteinExistence type="predicted"/>
<dbReference type="InterPro" id="IPR036383">
    <property type="entry name" value="TSP1_rpt_sf"/>
</dbReference>
<evidence type="ECO:0000313" key="5">
    <source>
        <dbReference type="EMBL" id="CAI3984103.1"/>
    </source>
</evidence>
<protein>
    <submittedName>
        <fullName evidence="5">Uncharacterized protein</fullName>
    </submittedName>
</protein>
<evidence type="ECO:0000313" key="6">
    <source>
        <dbReference type="EMBL" id="CAL4771415.1"/>
    </source>
</evidence>
<feature type="coiled-coil region" evidence="3">
    <location>
        <begin position="540"/>
        <end position="603"/>
    </location>
</feature>
<feature type="compositionally biased region" description="Basic and acidic residues" evidence="4">
    <location>
        <begin position="106"/>
        <end position="125"/>
    </location>
</feature>
<keyword evidence="2" id="KW-1015">Disulfide bond</keyword>
<dbReference type="InterPro" id="IPR000884">
    <property type="entry name" value="TSP1_rpt"/>
</dbReference>
<feature type="region of interest" description="Disordered" evidence="4">
    <location>
        <begin position="614"/>
        <end position="641"/>
    </location>
</feature>